<feature type="compositionally biased region" description="Low complexity" evidence="1">
    <location>
        <begin position="114"/>
        <end position="143"/>
    </location>
</feature>
<feature type="compositionally biased region" description="Low complexity" evidence="1">
    <location>
        <begin position="65"/>
        <end position="96"/>
    </location>
</feature>
<gene>
    <name evidence="2" type="ORF">PFLG_01624</name>
</gene>
<dbReference type="OrthoDB" id="421575at2759"/>
<sequence length="232" mass="27078">MNHVDDYDYFCHSCEDVKRTSDVEIIYNGEIKCKGCNNVGFVEKIDEDDPLSFHSLHTSRDVGESRSGPNSRNDNNNNDGNNNSNNTNSRHYNYRNMNNFGYRTNIPRSRRNNHNNNNNNDDGSNNNRHNSSNSNNNNNNTRSSHVRGEHDNFFNDFMLFRNMYQQIFNPSFRAADAEVHFTAAVGSSNNSNDINRHNNNRNNTTTPTTTHIYNIYNIYIYTHIYTYTYTIW</sequence>
<dbReference type="AlphaFoldDB" id="A0A0L0CY09"/>
<evidence type="ECO:0000313" key="2">
    <source>
        <dbReference type="EMBL" id="KNC37345.1"/>
    </source>
</evidence>
<organism evidence="2 3">
    <name type="scientific">Plasmodium falciparum RAJ116</name>
    <dbReference type="NCBI Taxonomy" id="580058"/>
    <lineage>
        <taxon>Eukaryota</taxon>
        <taxon>Sar</taxon>
        <taxon>Alveolata</taxon>
        <taxon>Apicomplexa</taxon>
        <taxon>Aconoidasida</taxon>
        <taxon>Haemosporida</taxon>
        <taxon>Plasmodiidae</taxon>
        <taxon>Plasmodium</taxon>
        <taxon>Plasmodium (Laverania)</taxon>
    </lineage>
</organism>
<dbReference type="EMBL" id="GG664480">
    <property type="protein sequence ID" value="KNC37345.1"/>
    <property type="molecule type" value="Genomic_DNA"/>
</dbReference>
<evidence type="ECO:0000313" key="3">
    <source>
        <dbReference type="Proteomes" id="UP000054566"/>
    </source>
</evidence>
<reference evidence="3" key="1">
    <citation type="submission" date="2015-07" db="EMBL/GenBank/DDBJ databases">
        <title>Annotation of Plasmodium falciparum RAJ116.</title>
        <authorList>
            <consortium name="The Broad Institute Genome Sequencing Platform"/>
            <person name="Volkman S.K."/>
            <person name="Neafsey D.E."/>
            <person name="Dash A.P."/>
            <person name="Chitnis C.E."/>
            <person name="Hartl D.L."/>
            <person name="Young S.K."/>
            <person name="Zeng Q."/>
            <person name="Koehrsen M."/>
            <person name="Alvarado L."/>
            <person name="Berlin A."/>
            <person name="Borenstein D."/>
            <person name="Chapman S.B."/>
            <person name="Chen Z."/>
            <person name="Engels R."/>
            <person name="Freedman E."/>
            <person name="Gellesch M."/>
            <person name="Goldberg J."/>
            <person name="Griggs A."/>
            <person name="Gujja S."/>
            <person name="Heilman E.R."/>
            <person name="Heiman D.I."/>
            <person name="Howarth C."/>
            <person name="Jen D."/>
            <person name="Larson L."/>
            <person name="Mehta T."/>
            <person name="Neiman D."/>
            <person name="Park D."/>
            <person name="Pearson M."/>
            <person name="Roberts A."/>
            <person name="Saif S."/>
            <person name="Shea T."/>
            <person name="Shenoy N."/>
            <person name="Sisk P."/>
            <person name="Stolte C."/>
            <person name="Sykes S."/>
            <person name="Walk T."/>
            <person name="White J."/>
            <person name="Yandava C."/>
            <person name="Haas B."/>
            <person name="Henn M.R."/>
            <person name="Nusbaum C."/>
            <person name="Birren B."/>
        </authorList>
    </citation>
    <scope>NUCLEOTIDE SEQUENCE [LARGE SCALE GENOMIC DNA]</scope>
    <source>
        <strain evidence="3">RAJ116</strain>
    </source>
</reference>
<reference evidence="3" key="2">
    <citation type="submission" date="2015-07" db="EMBL/GenBank/DDBJ databases">
        <title>The genome sequence of Plasmodium falciparum RAJ116.</title>
        <authorList>
            <consortium name="The Broad Institute Genome Sequencing Platform"/>
            <person name="Volkman S.K."/>
            <person name="Neafsey D.E."/>
            <person name="Dash A.P."/>
            <person name="Chitnis C.E."/>
            <person name="Hartl D.L."/>
            <person name="Young S.K."/>
            <person name="Kodira C.D."/>
            <person name="Zeng Q."/>
            <person name="Koehrsen M."/>
            <person name="Godfrey P."/>
            <person name="Alvarado L."/>
            <person name="Berlin A."/>
            <person name="Borenstein D."/>
            <person name="Chen Z."/>
            <person name="Engels R."/>
            <person name="Freedman E."/>
            <person name="Gellesch M."/>
            <person name="Goldberg J."/>
            <person name="Griggs A."/>
            <person name="Gujja S."/>
            <person name="Heiman D."/>
            <person name="Hepburn T."/>
            <person name="Howarth C."/>
            <person name="Jen D."/>
            <person name="Larson L."/>
            <person name="Lewis B."/>
            <person name="Mehta T."/>
            <person name="Park D."/>
            <person name="Pearson M."/>
            <person name="Roberts A."/>
            <person name="Saif S."/>
            <person name="Shea T."/>
            <person name="Shenoy N."/>
            <person name="Sisk P."/>
            <person name="Stolte C."/>
            <person name="Sykes S."/>
            <person name="Walk T."/>
            <person name="White J."/>
            <person name="Yandava C."/>
            <person name="Wirth D.F."/>
            <person name="Nusbaum C."/>
            <person name="Birren B."/>
        </authorList>
    </citation>
    <scope>NUCLEOTIDE SEQUENCE [LARGE SCALE GENOMIC DNA]</scope>
    <source>
        <strain evidence="3">RAJ116</strain>
    </source>
</reference>
<evidence type="ECO:0000256" key="1">
    <source>
        <dbReference type="SAM" id="MobiDB-lite"/>
    </source>
</evidence>
<dbReference type="Proteomes" id="UP000054566">
    <property type="component" value="Unassembled WGS sequence"/>
</dbReference>
<protein>
    <submittedName>
        <fullName evidence="2">Uncharacterized protein</fullName>
    </submittedName>
</protein>
<name>A0A0L0CY09_PLAFA</name>
<feature type="region of interest" description="Disordered" evidence="1">
    <location>
        <begin position="52"/>
        <end position="147"/>
    </location>
</feature>
<accession>A0A0L0CY09</accession>
<proteinExistence type="predicted"/>